<protein>
    <submittedName>
        <fullName evidence="2">Uncharacterized protein</fullName>
    </submittedName>
</protein>
<name>A0A644X1R2_9ZZZZ</name>
<reference evidence="2" key="1">
    <citation type="submission" date="2019-08" db="EMBL/GenBank/DDBJ databases">
        <authorList>
            <person name="Kucharzyk K."/>
            <person name="Murdoch R.W."/>
            <person name="Higgins S."/>
            <person name="Loffler F."/>
        </authorList>
    </citation>
    <scope>NUCLEOTIDE SEQUENCE</scope>
</reference>
<dbReference type="EMBL" id="VSSQ01001651">
    <property type="protein sequence ID" value="MPM10105.1"/>
    <property type="molecule type" value="Genomic_DNA"/>
</dbReference>
<proteinExistence type="predicted"/>
<organism evidence="2">
    <name type="scientific">bioreactor metagenome</name>
    <dbReference type="NCBI Taxonomy" id="1076179"/>
    <lineage>
        <taxon>unclassified sequences</taxon>
        <taxon>metagenomes</taxon>
        <taxon>ecological metagenomes</taxon>
    </lineage>
</organism>
<feature type="compositionally biased region" description="Basic and acidic residues" evidence="1">
    <location>
        <begin position="40"/>
        <end position="54"/>
    </location>
</feature>
<feature type="compositionally biased region" description="Basic and acidic residues" evidence="1">
    <location>
        <begin position="173"/>
        <end position="200"/>
    </location>
</feature>
<accession>A0A644X1R2</accession>
<evidence type="ECO:0000313" key="2">
    <source>
        <dbReference type="EMBL" id="MPM10105.1"/>
    </source>
</evidence>
<feature type="compositionally biased region" description="Basic and acidic residues" evidence="1">
    <location>
        <begin position="1"/>
        <end position="33"/>
    </location>
</feature>
<sequence length="741" mass="82168">MRVAEHVAADLRKQHDRHDVQARPGQRDRRCYRAEGIGEQQREGAEDRGEEDRQRHHPPVLRTRGAEAGGGLAPLALEPVKRRGDDQDHQRDLEEQIGDGQAPEAEDVEAVDPQVDAQMRLQRQRHQAKRPERGEEGEGERHAGEIRGDAREGQQRRADRPRQPAEHHRRRHQEADKTAKRCRGDRDLDRDPVARQDRIGEQPGDVFEGEAAVGALEGAEHDLHRRRDQEQRNKKREGRKPEPGQGQAPARRGRGIAHGSVRSERQRPPPITGAARGARGPGLLDVRADDLVPAGDDRFLVRALLVERGEIGLGIAFGRRQGVDQLLRDLAGGGHRVEARRVAIALQPEVLALVRVDVFHPQLRRVRMRRMGRDRLHVDTGKHARGRHHDLDRRVAGKRVTRGQRVVVPGHHDRRRALRKRAGLADHRNEVLRVVQLLEEAEALLAGVLAGLAALGQARSEHRENRLVRGARVTRQRHLAGVVGFQQVGPVGRHGVNEVLVHHERHDAVIVAVPVAVGVLDGVRDLVPARDLVGLDQPFFLGLRAEAQTDVDHVGGLRAGVALVGADRLELVGRARVGVQLVHLDIGILGLEAVDHRTIAAPVMRQCDGGQHAFGLRRRLERGHVFGVDERGGGEQRGGACKPVHRFHRHSVSPRCRKPGPGMGCSMHLGAFCDSLATRAPFGRQVLTSGARLARFRARCNKSVAWLSSSPRRAPAGLRADARRVIFCRSHGRMGRGRTDI</sequence>
<feature type="compositionally biased region" description="Basic and acidic residues" evidence="1">
    <location>
        <begin position="79"/>
        <end position="94"/>
    </location>
</feature>
<gene>
    <name evidence="2" type="ORF">SDC9_56429</name>
</gene>
<feature type="region of interest" description="Disordered" evidence="1">
    <location>
        <begin position="1"/>
        <end position="282"/>
    </location>
</feature>
<feature type="compositionally biased region" description="Basic and acidic residues" evidence="1">
    <location>
        <begin position="218"/>
        <end position="232"/>
    </location>
</feature>
<feature type="compositionally biased region" description="Basic and acidic residues" evidence="1">
    <location>
        <begin position="129"/>
        <end position="166"/>
    </location>
</feature>
<evidence type="ECO:0000256" key="1">
    <source>
        <dbReference type="SAM" id="MobiDB-lite"/>
    </source>
</evidence>
<comment type="caution">
    <text evidence="2">The sequence shown here is derived from an EMBL/GenBank/DDBJ whole genome shotgun (WGS) entry which is preliminary data.</text>
</comment>
<feature type="compositionally biased region" description="Low complexity" evidence="1">
    <location>
        <begin position="272"/>
        <end position="282"/>
    </location>
</feature>
<dbReference type="AlphaFoldDB" id="A0A644X1R2"/>